<evidence type="ECO:0000313" key="6">
    <source>
        <dbReference type="Proteomes" id="UP001271274"/>
    </source>
</evidence>
<evidence type="ECO:0000259" key="4">
    <source>
        <dbReference type="Pfam" id="PF07987"/>
    </source>
</evidence>
<keyword evidence="2" id="KW-0472">Membrane</keyword>
<protein>
    <submittedName>
        <fullName evidence="5">DUF1775 domain-containing protein</fullName>
    </submittedName>
</protein>
<name>A0ABU4NKH9_9ACTN</name>
<evidence type="ECO:0000256" key="1">
    <source>
        <dbReference type="SAM" id="MobiDB-lite"/>
    </source>
</evidence>
<organism evidence="5 6">
    <name type="scientific">Streptomyces europaeiscabiei</name>
    <dbReference type="NCBI Taxonomy" id="146819"/>
    <lineage>
        <taxon>Bacteria</taxon>
        <taxon>Bacillati</taxon>
        <taxon>Actinomycetota</taxon>
        <taxon>Actinomycetes</taxon>
        <taxon>Kitasatosporales</taxon>
        <taxon>Streptomycetaceae</taxon>
        <taxon>Streptomyces</taxon>
    </lineage>
</organism>
<keyword evidence="2" id="KW-0812">Transmembrane</keyword>
<dbReference type="InterPro" id="IPR038507">
    <property type="entry name" value="YcnI-like_sf"/>
</dbReference>
<proteinExistence type="predicted"/>
<dbReference type="Pfam" id="PF07987">
    <property type="entry name" value="DUF1775"/>
    <property type="match status" value="1"/>
</dbReference>
<sequence length="244" mass="24703">MSPHHPTRTAHRCAVTGTAALTAALALCTPASAHAEVQSDTARALAENVTLAFTSEAESATAGFTRVRVVLPDDIAPGDVTLADAPQGWKLKSTDDGYTVAGPALGTGVDAEHSIEVRRLPDAGQLVFKTVETYDDGEVSRWIELPTGGTEPEQPAPVLKLQPAASGTASPAPSPSTSAPAGASLTPGTSGETAADTPPTETAAVTQDDASSTGLLTGSVVAVLLVLGGGTWWLARRRASSGTE</sequence>
<feature type="compositionally biased region" description="Low complexity" evidence="1">
    <location>
        <begin position="163"/>
        <end position="184"/>
    </location>
</feature>
<evidence type="ECO:0000313" key="5">
    <source>
        <dbReference type="EMBL" id="MDX3703196.1"/>
    </source>
</evidence>
<dbReference type="Proteomes" id="UP001271274">
    <property type="component" value="Unassembled WGS sequence"/>
</dbReference>
<gene>
    <name evidence="5" type="ORF">PV662_26220</name>
</gene>
<reference evidence="5 6" key="1">
    <citation type="journal article" date="2023" name="Microb. Genom.">
        <title>Mesoterricola silvestris gen. nov., sp. nov., Mesoterricola sediminis sp. nov., Geothrix oryzae sp. nov., Geothrix edaphica sp. nov., Geothrix rubra sp. nov., and Geothrix limicola sp. nov., six novel members of Acidobacteriota isolated from soils.</title>
        <authorList>
            <person name="Weisberg A.J."/>
            <person name="Pearce E."/>
            <person name="Kramer C.G."/>
            <person name="Chang J.H."/>
            <person name="Clarke C.R."/>
        </authorList>
    </citation>
    <scope>NUCLEOTIDE SEQUENCE [LARGE SCALE GENOMIC DNA]</scope>
    <source>
        <strain evidence="5 6">ID09-01A</strain>
    </source>
</reference>
<dbReference type="InterPro" id="IPR012533">
    <property type="entry name" value="YcnI-copper_dom"/>
</dbReference>
<feature type="signal peptide" evidence="3">
    <location>
        <begin position="1"/>
        <end position="35"/>
    </location>
</feature>
<keyword evidence="2" id="KW-1133">Transmembrane helix</keyword>
<keyword evidence="6" id="KW-1185">Reference proteome</keyword>
<evidence type="ECO:0000256" key="3">
    <source>
        <dbReference type="SAM" id="SignalP"/>
    </source>
</evidence>
<dbReference type="EMBL" id="JARAYU010000009">
    <property type="protein sequence ID" value="MDX3703196.1"/>
    <property type="molecule type" value="Genomic_DNA"/>
</dbReference>
<accession>A0ABU4NKH9</accession>
<feature type="region of interest" description="Disordered" evidence="1">
    <location>
        <begin position="163"/>
        <end position="209"/>
    </location>
</feature>
<keyword evidence="3" id="KW-0732">Signal</keyword>
<feature type="transmembrane region" description="Helical" evidence="2">
    <location>
        <begin position="215"/>
        <end position="235"/>
    </location>
</feature>
<feature type="chain" id="PRO_5045096821" evidence="3">
    <location>
        <begin position="36"/>
        <end position="244"/>
    </location>
</feature>
<comment type="caution">
    <text evidence="5">The sequence shown here is derived from an EMBL/GenBank/DDBJ whole genome shotgun (WGS) entry which is preliminary data.</text>
</comment>
<feature type="domain" description="YncI copper-binding" evidence="4">
    <location>
        <begin position="104"/>
        <end position="161"/>
    </location>
</feature>
<dbReference type="Gene3D" id="2.60.40.2230">
    <property type="entry name" value="Uncharacterised protein YcnI-like PF07987, DUF1775"/>
    <property type="match status" value="1"/>
</dbReference>
<feature type="compositionally biased region" description="Low complexity" evidence="1">
    <location>
        <begin position="192"/>
        <end position="204"/>
    </location>
</feature>
<dbReference type="RefSeq" id="WP_060893307.1">
    <property type="nucleotide sequence ID" value="NZ_JARAYT010000011.1"/>
</dbReference>
<evidence type="ECO:0000256" key="2">
    <source>
        <dbReference type="SAM" id="Phobius"/>
    </source>
</evidence>